<dbReference type="InterPro" id="IPR008927">
    <property type="entry name" value="6-PGluconate_DH-like_C_sf"/>
</dbReference>
<dbReference type="SUPFAM" id="SSF51735">
    <property type="entry name" value="NAD(P)-binding Rossmann-fold domains"/>
    <property type="match status" value="1"/>
</dbReference>
<dbReference type="InterPro" id="IPR013328">
    <property type="entry name" value="6PGD_dom2"/>
</dbReference>
<organism evidence="3 4">
    <name type="scientific">Pseudonocardia bannensis</name>
    <dbReference type="NCBI Taxonomy" id="630973"/>
    <lineage>
        <taxon>Bacteria</taxon>
        <taxon>Bacillati</taxon>
        <taxon>Actinomycetota</taxon>
        <taxon>Actinomycetes</taxon>
        <taxon>Pseudonocardiales</taxon>
        <taxon>Pseudonocardiaceae</taxon>
        <taxon>Pseudonocardia</taxon>
    </lineage>
</organism>
<gene>
    <name evidence="3" type="ORF">HF519_06030</name>
</gene>
<dbReference type="GO" id="GO:0050661">
    <property type="term" value="F:NADP binding"/>
    <property type="evidence" value="ECO:0007669"/>
    <property type="project" value="InterPro"/>
</dbReference>
<sequence>MPTVGVLHPGQMGVAIAAAAAARGHEILWCSAGRSPATVDRAAAAGLTPVPDLAGLLAASDVVLSICPPASAGDVAGEVAAAGFGGLYVEANAISVERVEGICRLLERAGARAVDGAIIGPPPGEGRSARLYLAGEPADLGVVAGIFATGPVEAVSLSGGIGAASALKMAFAGYQKAARTLAGVAHALAGQHGVTAELLAESRRMPGNQLADPDYLPGVAARAWRWAPEMHEVADTLAAAGLPTELARAAADVLRRWEPDRDNWSLTLEQTLSHLAAPTHAVEP</sequence>
<dbReference type="InterPro" id="IPR036291">
    <property type="entry name" value="NAD(P)-bd_dom_sf"/>
</dbReference>
<reference evidence="3 4" key="1">
    <citation type="submission" date="2020-04" db="EMBL/GenBank/DDBJ databases">
        <authorList>
            <person name="Klaysubun C."/>
            <person name="Duangmal K."/>
            <person name="Lipun K."/>
        </authorList>
    </citation>
    <scope>NUCLEOTIDE SEQUENCE [LARGE SCALE GENOMIC DNA]</scope>
    <source>
        <strain evidence="3 4">DSM 45300</strain>
    </source>
</reference>
<dbReference type="InterPro" id="IPR006115">
    <property type="entry name" value="6PGDH_NADP-bd"/>
</dbReference>
<feature type="domain" description="Phosphogluconate dehydrogenase NAD-binding putative C-terminal" evidence="2">
    <location>
        <begin position="189"/>
        <end position="257"/>
    </location>
</feature>
<dbReference type="SUPFAM" id="SSF48179">
    <property type="entry name" value="6-phosphogluconate dehydrogenase C-terminal domain-like"/>
    <property type="match status" value="1"/>
</dbReference>
<evidence type="ECO:0000259" key="1">
    <source>
        <dbReference type="Pfam" id="PF03446"/>
    </source>
</evidence>
<dbReference type="Gene3D" id="3.40.50.720">
    <property type="entry name" value="NAD(P)-binding Rossmann-like Domain"/>
    <property type="match status" value="1"/>
</dbReference>
<dbReference type="Pfam" id="PF09130">
    <property type="entry name" value="DUF1932"/>
    <property type="match status" value="1"/>
</dbReference>
<dbReference type="Gene3D" id="1.10.1040.10">
    <property type="entry name" value="N-(1-d-carboxylethyl)-l-norvaline Dehydrogenase, domain 2"/>
    <property type="match status" value="1"/>
</dbReference>
<proteinExistence type="predicted"/>
<evidence type="ECO:0000313" key="3">
    <source>
        <dbReference type="EMBL" id="NMH91158.1"/>
    </source>
</evidence>
<name>A0A848DET1_9PSEU</name>
<dbReference type="InterPro" id="IPR015814">
    <property type="entry name" value="Pgluconate_DH_NAD-bd_C"/>
</dbReference>
<dbReference type="AlphaFoldDB" id="A0A848DET1"/>
<comment type="caution">
    <text evidence="3">The sequence shown here is derived from an EMBL/GenBank/DDBJ whole genome shotgun (WGS) entry which is preliminary data.</text>
</comment>
<protein>
    <submittedName>
        <fullName evidence="3">DUF1932 domain-containing protein</fullName>
    </submittedName>
</protein>
<feature type="domain" description="6-phosphogluconate dehydrogenase NADP-binding" evidence="1">
    <location>
        <begin position="4"/>
        <end position="136"/>
    </location>
</feature>
<keyword evidence="4" id="KW-1185">Reference proteome</keyword>
<evidence type="ECO:0000259" key="2">
    <source>
        <dbReference type="Pfam" id="PF09130"/>
    </source>
</evidence>
<accession>A0A848DET1</accession>
<dbReference type="Proteomes" id="UP000586918">
    <property type="component" value="Unassembled WGS sequence"/>
</dbReference>
<dbReference type="Pfam" id="PF03446">
    <property type="entry name" value="NAD_binding_2"/>
    <property type="match status" value="1"/>
</dbReference>
<evidence type="ECO:0000313" key="4">
    <source>
        <dbReference type="Proteomes" id="UP000586918"/>
    </source>
</evidence>
<dbReference type="EMBL" id="JAAXKZ010000013">
    <property type="protein sequence ID" value="NMH91158.1"/>
    <property type="molecule type" value="Genomic_DNA"/>
</dbReference>